<proteinExistence type="predicted"/>
<dbReference type="EMBL" id="JANAWD010000596">
    <property type="protein sequence ID" value="KAJ3477417.1"/>
    <property type="molecule type" value="Genomic_DNA"/>
</dbReference>
<reference evidence="1" key="1">
    <citation type="submission" date="2022-07" db="EMBL/GenBank/DDBJ databases">
        <title>Genome Sequence of Physisporinus lineatus.</title>
        <authorList>
            <person name="Buettner E."/>
        </authorList>
    </citation>
    <scope>NUCLEOTIDE SEQUENCE</scope>
    <source>
        <strain evidence="1">VT162</strain>
    </source>
</reference>
<evidence type="ECO:0000313" key="1">
    <source>
        <dbReference type="EMBL" id="KAJ3477417.1"/>
    </source>
</evidence>
<accession>A0AAD5UV66</accession>
<protein>
    <submittedName>
        <fullName evidence="1">Uncharacterized protein</fullName>
    </submittedName>
</protein>
<evidence type="ECO:0000313" key="2">
    <source>
        <dbReference type="Proteomes" id="UP001212997"/>
    </source>
</evidence>
<comment type="caution">
    <text evidence="1">The sequence shown here is derived from an EMBL/GenBank/DDBJ whole genome shotgun (WGS) entry which is preliminary data.</text>
</comment>
<dbReference type="Proteomes" id="UP001212997">
    <property type="component" value="Unassembled WGS sequence"/>
</dbReference>
<gene>
    <name evidence="1" type="ORF">NLI96_g10474</name>
</gene>
<keyword evidence="2" id="KW-1185">Reference proteome</keyword>
<sequence>MTEEYELPEIKKRESAIPSHRVGESGAEVVNDGAVNTWAYAATISVGFAHDTISSRAVILVRDRLGTKKHTHTIGVISLHEFGDPARSSRVLNSFQHPHQSTLPSITASNPEPSFADPTLDCVQPDCTDILQYKICFFSSIHCVLVFHHDWHLGSMDRRFTLESQTDLNLLIRRLD</sequence>
<organism evidence="1 2">
    <name type="scientific">Meripilus lineatus</name>
    <dbReference type="NCBI Taxonomy" id="2056292"/>
    <lineage>
        <taxon>Eukaryota</taxon>
        <taxon>Fungi</taxon>
        <taxon>Dikarya</taxon>
        <taxon>Basidiomycota</taxon>
        <taxon>Agaricomycotina</taxon>
        <taxon>Agaricomycetes</taxon>
        <taxon>Polyporales</taxon>
        <taxon>Meripilaceae</taxon>
        <taxon>Meripilus</taxon>
    </lineage>
</organism>
<name>A0AAD5UV66_9APHY</name>
<dbReference type="AlphaFoldDB" id="A0AAD5UV66"/>